<reference evidence="1 3" key="1">
    <citation type="submission" date="2018-06" db="EMBL/GenBank/DDBJ databases">
        <authorList>
            <consortium name="Pathogen Informatics"/>
            <person name="Doyle S."/>
        </authorList>
    </citation>
    <scope>NUCLEOTIDE SEQUENCE [LARGE SCALE GENOMIC DNA]</scope>
    <source>
        <strain evidence="1 3">NCTC11159</strain>
    </source>
</reference>
<sequence length="31" mass="3692">MKMEQIPYYAQKNQALEKDGQKVQRVYGLAY</sequence>
<accession>A0A377SV63</accession>
<name>A0A377SV63_9NEIS</name>
<protein>
    <submittedName>
        <fullName evidence="1">Uncharacterized protein</fullName>
    </submittedName>
</protein>
<reference evidence="2 4" key="2">
    <citation type="submission" date="2019-03" db="EMBL/GenBank/DDBJ databases">
        <title>Genomic Encyclopedia of Type Strains, Phase IV (KMG-IV): sequencing the most valuable type-strain genomes for metagenomic binning, comparative biology and taxonomic classification.</title>
        <authorList>
            <person name="Goeker M."/>
        </authorList>
    </citation>
    <scope>NUCLEOTIDE SEQUENCE [LARGE SCALE GENOMIC DNA]</scope>
    <source>
        <strain evidence="2 4">DSM 3764</strain>
    </source>
</reference>
<evidence type="ECO:0000313" key="2">
    <source>
        <dbReference type="EMBL" id="TCU82033.1"/>
    </source>
</evidence>
<dbReference type="EMBL" id="UGHR01000003">
    <property type="protein sequence ID" value="STR44873.1"/>
    <property type="molecule type" value="Genomic_DNA"/>
</dbReference>
<gene>
    <name evidence="2" type="ORF">EV682_11714</name>
    <name evidence="1" type="ORF">NCTC11159_03419</name>
</gene>
<organism evidence="1 3">
    <name type="scientific">Iodobacter fluviatilis</name>
    <dbReference type="NCBI Taxonomy" id="537"/>
    <lineage>
        <taxon>Bacteria</taxon>
        <taxon>Pseudomonadati</taxon>
        <taxon>Pseudomonadota</taxon>
        <taxon>Betaproteobacteria</taxon>
        <taxon>Neisseriales</taxon>
        <taxon>Chitinibacteraceae</taxon>
        <taxon>Iodobacter</taxon>
    </lineage>
</organism>
<dbReference type="Proteomes" id="UP000295794">
    <property type="component" value="Unassembled WGS sequence"/>
</dbReference>
<evidence type="ECO:0000313" key="1">
    <source>
        <dbReference type="EMBL" id="STR44873.1"/>
    </source>
</evidence>
<evidence type="ECO:0000313" key="4">
    <source>
        <dbReference type="Proteomes" id="UP000295794"/>
    </source>
</evidence>
<dbReference type="Proteomes" id="UP000255108">
    <property type="component" value="Unassembled WGS sequence"/>
</dbReference>
<evidence type="ECO:0000313" key="3">
    <source>
        <dbReference type="Proteomes" id="UP000255108"/>
    </source>
</evidence>
<proteinExistence type="predicted"/>
<dbReference type="EMBL" id="SMBT01000017">
    <property type="protein sequence ID" value="TCU82033.1"/>
    <property type="molecule type" value="Genomic_DNA"/>
</dbReference>
<dbReference type="AlphaFoldDB" id="A0A377SV63"/>
<keyword evidence="4" id="KW-1185">Reference proteome</keyword>